<sequence>MDYQGILEEIHHEVLQVLPSGTVATYIPQLASISPHKFGMAVQTVDGEVFHVGQALEPFSIQSISKVYTLTLAFPFEGDKIWTRVGVEPSGSTFNSLVQLEFEHGIPRNPFINAGALVISDILLSHLQDTKHSFLDYIRQRANNTAIQDDPQVARSERRSGFRNAAMANFLKSFSNLTNDVEEVLEFYYFHCSLSMSCVDLAKGFLFLANKGHCPWTNQQVLTPSQTKRVNALMLTCGTYDAAGDFAFNVGLPGKSGVGGGIVGVIPNRLTVAVWSPGLNEKGNSFAGQYALELFTTKTGVSIF</sequence>
<dbReference type="KEGG" id="nneo:PQG83_10000"/>
<dbReference type="NCBIfam" id="NF002132">
    <property type="entry name" value="PRK00971.1-1"/>
    <property type="match status" value="1"/>
</dbReference>
<dbReference type="Pfam" id="PF04960">
    <property type="entry name" value="Glutaminase"/>
    <property type="match status" value="1"/>
</dbReference>
<evidence type="ECO:0000256" key="3">
    <source>
        <dbReference type="ARBA" id="ARBA00012918"/>
    </source>
</evidence>
<proteinExistence type="inferred from homology"/>
<dbReference type="GO" id="GO:0006537">
    <property type="term" value="P:glutamate biosynthetic process"/>
    <property type="evidence" value="ECO:0007669"/>
    <property type="project" value="TreeGrafter"/>
</dbReference>
<dbReference type="HAMAP" id="MF_00313">
    <property type="entry name" value="Glutaminase"/>
    <property type="match status" value="1"/>
</dbReference>
<dbReference type="AlphaFoldDB" id="A0AA96JXL9"/>
<comment type="catalytic activity">
    <reaction evidence="5 6">
        <text>L-glutamine + H2O = L-glutamate + NH4(+)</text>
        <dbReference type="Rhea" id="RHEA:15889"/>
        <dbReference type="ChEBI" id="CHEBI:15377"/>
        <dbReference type="ChEBI" id="CHEBI:28938"/>
        <dbReference type="ChEBI" id="CHEBI:29985"/>
        <dbReference type="ChEBI" id="CHEBI:58359"/>
        <dbReference type="EC" id="3.5.1.2"/>
    </reaction>
</comment>
<dbReference type="FunFam" id="3.40.710.10:FF:000005">
    <property type="entry name" value="Glutaminase"/>
    <property type="match status" value="1"/>
</dbReference>
<dbReference type="InterPro" id="IPR015868">
    <property type="entry name" value="Glutaminase"/>
</dbReference>
<evidence type="ECO:0000256" key="6">
    <source>
        <dbReference type="HAMAP-Rule" id="MF_00313"/>
    </source>
</evidence>
<dbReference type="EMBL" id="CP116968">
    <property type="protein sequence ID" value="WNM64062.1"/>
    <property type="molecule type" value="Genomic_DNA"/>
</dbReference>
<dbReference type="NCBIfam" id="NF002133">
    <property type="entry name" value="PRK00971.1-2"/>
    <property type="match status" value="1"/>
</dbReference>
<gene>
    <name evidence="6" type="primary">glsA</name>
    <name evidence="7" type="ORF">PQG83_10000</name>
</gene>
<feature type="binding site" evidence="6">
    <location>
        <position position="164"/>
    </location>
    <ligand>
        <name>substrate</name>
    </ligand>
</feature>
<feature type="binding site" evidence="6">
    <location>
        <position position="240"/>
    </location>
    <ligand>
        <name>substrate</name>
    </ligand>
</feature>
<evidence type="ECO:0000256" key="1">
    <source>
        <dbReference type="ARBA" id="ARBA00011076"/>
    </source>
</evidence>
<feature type="binding site" evidence="6">
    <location>
        <position position="188"/>
    </location>
    <ligand>
        <name>substrate</name>
    </ligand>
</feature>
<name>A0AA96JXL9_9BACT</name>
<dbReference type="NCBIfam" id="TIGR03814">
    <property type="entry name" value="Gln_ase"/>
    <property type="match status" value="1"/>
</dbReference>
<keyword evidence="8" id="KW-1185">Reference proteome</keyword>
<protein>
    <recommendedName>
        <fullName evidence="3 6">Glutaminase</fullName>
        <ecNumber evidence="3 6">3.5.1.2</ecNumber>
    </recommendedName>
</protein>
<dbReference type="EC" id="3.5.1.2" evidence="3 6"/>
<feature type="binding site" evidence="6">
    <location>
        <position position="63"/>
    </location>
    <ligand>
        <name>substrate</name>
    </ligand>
</feature>
<dbReference type="SUPFAM" id="SSF56601">
    <property type="entry name" value="beta-lactamase/transpeptidase-like"/>
    <property type="match status" value="1"/>
</dbReference>
<evidence type="ECO:0000256" key="2">
    <source>
        <dbReference type="ARBA" id="ARBA00011881"/>
    </source>
</evidence>
<accession>A0AA96JXL9</accession>
<dbReference type="Gene3D" id="3.40.710.10">
    <property type="entry name" value="DD-peptidase/beta-lactamase superfamily"/>
    <property type="match status" value="1"/>
</dbReference>
<comment type="subunit">
    <text evidence="2 6">Homotetramer.</text>
</comment>
<keyword evidence="6" id="KW-0007">Acetylation</keyword>
<dbReference type="PANTHER" id="PTHR12544">
    <property type="entry name" value="GLUTAMINASE"/>
    <property type="match status" value="1"/>
</dbReference>
<keyword evidence="4 6" id="KW-0378">Hydrolase</keyword>
<dbReference type="PANTHER" id="PTHR12544:SF29">
    <property type="entry name" value="GLUTAMINASE"/>
    <property type="match status" value="1"/>
</dbReference>
<dbReference type="Proteomes" id="UP001302494">
    <property type="component" value="Chromosome"/>
</dbReference>
<feature type="binding site" evidence="6">
    <location>
        <position position="258"/>
    </location>
    <ligand>
        <name>substrate</name>
    </ligand>
</feature>
<reference evidence="7 8" key="1">
    <citation type="submission" date="2023-01" db="EMBL/GenBank/DDBJ databases">
        <title>Cultivation and genomic characterization of new, ubiquitous marine nitrite-oxidizing bacteria from the Nitrospirales.</title>
        <authorList>
            <person name="Mueller A.J."/>
            <person name="Daebeler A."/>
            <person name="Herbold C.W."/>
            <person name="Kirkegaard R.H."/>
            <person name="Daims H."/>
        </authorList>
    </citation>
    <scope>NUCLEOTIDE SEQUENCE [LARGE SCALE GENOMIC DNA]</scope>
    <source>
        <strain evidence="7 8">DK</strain>
    </source>
</reference>
<organism evidence="7 8">
    <name type="scientific">Candidatus Nitrospira neomarina</name>
    <dbReference type="NCBI Taxonomy" id="3020899"/>
    <lineage>
        <taxon>Bacteria</taxon>
        <taxon>Pseudomonadati</taxon>
        <taxon>Nitrospirota</taxon>
        <taxon>Nitrospiria</taxon>
        <taxon>Nitrospirales</taxon>
        <taxon>Nitrospiraceae</taxon>
        <taxon>Nitrospira</taxon>
    </lineage>
</organism>
<evidence type="ECO:0000256" key="4">
    <source>
        <dbReference type="ARBA" id="ARBA00022801"/>
    </source>
</evidence>
<dbReference type="RefSeq" id="WP_312748971.1">
    <property type="nucleotide sequence ID" value="NZ_CP116968.1"/>
</dbReference>
<dbReference type="InterPro" id="IPR012338">
    <property type="entry name" value="Beta-lactam/transpept-like"/>
</dbReference>
<feature type="binding site" evidence="6">
    <location>
        <position position="157"/>
    </location>
    <ligand>
        <name>substrate</name>
    </ligand>
</feature>
<comment type="similarity">
    <text evidence="1 6">Belongs to the glutaminase family.</text>
</comment>
<feature type="binding site" evidence="6">
    <location>
        <position position="113"/>
    </location>
    <ligand>
        <name>substrate</name>
    </ligand>
</feature>
<dbReference type="GO" id="GO:0006543">
    <property type="term" value="P:L-glutamine catabolic process"/>
    <property type="evidence" value="ECO:0007669"/>
    <property type="project" value="TreeGrafter"/>
</dbReference>
<evidence type="ECO:0000256" key="5">
    <source>
        <dbReference type="ARBA" id="ARBA00049534"/>
    </source>
</evidence>
<evidence type="ECO:0000313" key="7">
    <source>
        <dbReference type="EMBL" id="WNM64062.1"/>
    </source>
</evidence>
<evidence type="ECO:0000313" key="8">
    <source>
        <dbReference type="Proteomes" id="UP001302494"/>
    </source>
</evidence>
<dbReference type="GO" id="GO:0004359">
    <property type="term" value="F:glutaminase activity"/>
    <property type="evidence" value="ECO:0007669"/>
    <property type="project" value="UniProtKB-UniRule"/>
</dbReference>